<dbReference type="RefSeq" id="WP_095622819.1">
    <property type="nucleotide sequence ID" value="NZ_NSKB01000009.1"/>
</dbReference>
<name>A0A2A2EQG5_9GAMM</name>
<sequence>MTTTTRGNSPLALRRLAARNPLLFTPLPSLLASLLACAPLMAAELSASDRAPSEDTTPVLALERGERHTTLSLADIESLPLYAVDMAHPEGPEGEFLGVLLDDFLAAHELDSIERLRYIARDDYTVFLTPEERQEKAYLLVTRLNGAPLPAHQHGPLMLTVPADIEAVHEGSEPLTKWIWSITTLRAR</sequence>
<comment type="caution">
    <text evidence="2">The sequence shown here is derived from an EMBL/GenBank/DDBJ whole genome shotgun (WGS) entry which is preliminary data.</text>
</comment>
<feature type="chain" id="PRO_5012245862" description="Oxidoreductase molybdopterin-binding domain-containing protein" evidence="1">
    <location>
        <begin position="43"/>
        <end position="188"/>
    </location>
</feature>
<organism evidence="2 3">
    <name type="scientific">Halomonas salipaludis</name>
    <dbReference type="NCBI Taxonomy" id="2032625"/>
    <lineage>
        <taxon>Bacteria</taxon>
        <taxon>Pseudomonadati</taxon>
        <taxon>Pseudomonadota</taxon>
        <taxon>Gammaproteobacteria</taxon>
        <taxon>Oceanospirillales</taxon>
        <taxon>Halomonadaceae</taxon>
        <taxon>Halomonas</taxon>
    </lineage>
</organism>
<dbReference type="AlphaFoldDB" id="A0A2A2EQG5"/>
<proteinExistence type="predicted"/>
<evidence type="ECO:0000313" key="2">
    <source>
        <dbReference type="EMBL" id="PAU74607.1"/>
    </source>
</evidence>
<dbReference type="OrthoDB" id="5796037at2"/>
<dbReference type="SUPFAM" id="SSF56524">
    <property type="entry name" value="Oxidoreductase molybdopterin-binding domain"/>
    <property type="match status" value="1"/>
</dbReference>
<gene>
    <name evidence="2" type="ORF">CK498_21005</name>
</gene>
<keyword evidence="3" id="KW-1185">Reference proteome</keyword>
<reference evidence="2 3" key="1">
    <citation type="submission" date="2017-08" db="EMBL/GenBank/DDBJ databases">
        <title>Halomonas alkalisoli sp. nov., isolated from saline alkaline soil.</title>
        <authorList>
            <person name="Wang D."/>
            <person name="Zhang G."/>
        </authorList>
    </citation>
    <scope>NUCLEOTIDE SEQUENCE [LARGE SCALE GENOMIC DNA]</scope>
    <source>
        <strain evidence="2 3">WRN001</strain>
    </source>
</reference>
<feature type="signal peptide" evidence="1">
    <location>
        <begin position="1"/>
        <end position="42"/>
    </location>
</feature>
<evidence type="ECO:0008006" key="4">
    <source>
        <dbReference type="Google" id="ProtNLM"/>
    </source>
</evidence>
<accession>A0A2A2EQG5</accession>
<dbReference type="EMBL" id="NSKB01000009">
    <property type="protein sequence ID" value="PAU74607.1"/>
    <property type="molecule type" value="Genomic_DNA"/>
</dbReference>
<dbReference type="Proteomes" id="UP000217771">
    <property type="component" value="Unassembled WGS sequence"/>
</dbReference>
<protein>
    <recommendedName>
        <fullName evidence="4">Oxidoreductase molybdopterin-binding domain-containing protein</fullName>
    </recommendedName>
</protein>
<keyword evidence="1" id="KW-0732">Signal</keyword>
<evidence type="ECO:0000256" key="1">
    <source>
        <dbReference type="SAM" id="SignalP"/>
    </source>
</evidence>
<dbReference type="Gene3D" id="3.90.420.10">
    <property type="entry name" value="Oxidoreductase, molybdopterin-binding domain"/>
    <property type="match status" value="1"/>
</dbReference>
<dbReference type="InterPro" id="IPR036374">
    <property type="entry name" value="OxRdtase_Mopterin-bd_sf"/>
</dbReference>
<evidence type="ECO:0000313" key="3">
    <source>
        <dbReference type="Proteomes" id="UP000217771"/>
    </source>
</evidence>